<gene>
    <name evidence="9" type="ORF">H9K75_07555</name>
</gene>
<evidence type="ECO:0000256" key="5">
    <source>
        <dbReference type="ARBA" id="ARBA00022842"/>
    </source>
</evidence>
<dbReference type="AlphaFoldDB" id="A0A7H0GQ85"/>
<evidence type="ECO:0000313" key="9">
    <source>
        <dbReference type="EMBL" id="QNP50451.1"/>
    </source>
</evidence>
<evidence type="ECO:0000256" key="2">
    <source>
        <dbReference type="ARBA" id="ARBA00001946"/>
    </source>
</evidence>
<proteinExistence type="predicted"/>
<dbReference type="SUPFAM" id="SSF55811">
    <property type="entry name" value="Nudix"/>
    <property type="match status" value="1"/>
</dbReference>
<feature type="domain" description="Nudix hydrolase" evidence="8">
    <location>
        <begin position="63"/>
        <end position="193"/>
    </location>
</feature>
<keyword evidence="3" id="KW-0479">Metal-binding</keyword>
<dbReference type="Gene3D" id="3.90.79.10">
    <property type="entry name" value="Nucleoside Triphosphate Pyrophosphohydrolase"/>
    <property type="match status" value="1"/>
</dbReference>
<organism evidence="9 10">
    <name type="scientific">Diaphorobacter aerolatus</name>
    <dbReference type="NCBI Taxonomy" id="1288495"/>
    <lineage>
        <taxon>Bacteria</taxon>
        <taxon>Pseudomonadati</taxon>
        <taxon>Pseudomonadota</taxon>
        <taxon>Betaproteobacteria</taxon>
        <taxon>Burkholderiales</taxon>
        <taxon>Comamonadaceae</taxon>
        <taxon>Diaphorobacter</taxon>
    </lineage>
</organism>
<keyword evidence="10" id="KW-1185">Reference proteome</keyword>
<name>A0A7H0GQ85_9BURK</name>
<dbReference type="Pfam" id="PF00293">
    <property type="entry name" value="NUDIX"/>
    <property type="match status" value="1"/>
</dbReference>
<dbReference type="PANTHER" id="PTHR12992:SF11">
    <property type="entry name" value="MITOCHONDRIAL COENZYME A DIPHOSPHATASE NUDT8"/>
    <property type="match status" value="1"/>
</dbReference>
<dbReference type="NCBIfam" id="NF007980">
    <property type="entry name" value="PRK10707.1"/>
    <property type="match status" value="1"/>
</dbReference>
<feature type="region of interest" description="Disordered" evidence="7">
    <location>
        <begin position="94"/>
        <end position="113"/>
    </location>
</feature>
<sequence>MLSLATVPNFDPRLAPLDGVDSHLPAVPDSAMTPDALRQRFAHPPPWTPDVLRDRAPGLNREPADASVLLPIVMRDELTMLLTERTVKLTNHSGQIAFPGGRADPGDGGPSGTALRETREEVGIDARFIEVLGQLNNYMTVTAFNITPVVALVHPGFELRPNADEVADVFEVPLRFLLDPNHHQRRHLEWEGLRRDWWAMPFQDGDRQRHIWGATAGILRNFYRFMIS</sequence>
<dbReference type="InterPro" id="IPR045121">
    <property type="entry name" value="CoAse"/>
</dbReference>
<keyword evidence="4" id="KW-0378">Hydrolase</keyword>
<evidence type="ECO:0000313" key="10">
    <source>
        <dbReference type="Proteomes" id="UP000516028"/>
    </source>
</evidence>
<keyword evidence="6" id="KW-0464">Manganese</keyword>
<evidence type="ECO:0000256" key="1">
    <source>
        <dbReference type="ARBA" id="ARBA00001936"/>
    </source>
</evidence>
<dbReference type="KEGG" id="daer:H9K75_07555"/>
<dbReference type="PROSITE" id="PS51462">
    <property type="entry name" value="NUDIX"/>
    <property type="match status" value="1"/>
</dbReference>
<evidence type="ECO:0000256" key="6">
    <source>
        <dbReference type="ARBA" id="ARBA00023211"/>
    </source>
</evidence>
<dbReference type="GO" id="GO:0046872">
    <property type="term" value="F:metal ion binding"/>
    <property type="evidence" value="ECO:0007669"/>
    <property type="project" value="UniProtKB-KW"/>
</dbReference>
<dbReference type="Proteomes" id="UP000516028">
    <property type="component" value="Chromosome"/>
</dbReference>
<feature type="region of interest" description="Disordered" evidence="7">
    <location>
        <begin position="39"/>
        <end position="58"/>
    </location>
</feature>
<evidence type="ECO:0000256" key="7">
    <source>
        <dbReference type="SAM" id="MobiDB-lite"/>
    </source>
</evidence>
<comment type="cofactor">
    <cofactor evidence="1">
        <name>Mn(2+)</name>
        <dbReference type="ChEBI" id="CHEBI:29035"/>
    </cofactor>
</comment>
<protein>
    <submittedName>
        <fullName evidence="9">CoA pyrophosphatase</fullName>
    </submittedName>
</protein>
<dbReference type="InterPro" id="IPR000086">
    <property type="entry name" value="NUDIX_hydrolase_dom"/>
</dbReference>
<comment type="cofactor">
    <cofactor evidence="2">
        <name>Mg(2+)</name>
        <dbReference type="ChEBI" id="CHEBI:18420"/>
    </cofactor>
</comment>
<keyword evidence="5" id="KW-0460">Magnesium</keyword>
<evidence type="ECO:0000259" key="8">
    <source>
        <dbReference type="PROSITE" id="PS51462"/>
    </source>
</evidence>
<reference evidence="9 10" key="1">
    <citation type="submission" date="2020-08" db="EMBL/GenBank/DDBJ databases">
        <title>Genome sequence of Diaphorobacter aerolatus KACC 16536T.</title>
        <authorList>
            <person name="Hyun D.-W."/>
            <person name="Bae J.-W."/>
        </authorList>
    </citation>
    <scope>NUCLEOTIDE SEQUENCE [LARGE SCALE GENOMIC DNA]</scope>
    <source>
        <strain evidence="9 10">KACC 16536</strain>
    </source>
</reference>
<dbReference type="InterPro" id="IPR015797">
    <property type="entry name" value="NUDIX_hydrolase-like_dom_sf"/>
</dbReference>
<evidence type="ECO:0000256" key="3">
    <source>
        <dbReference type="ARBA" id="ARBA00022723"/>
    </source>
</evidence>
<dbReference type="EMBL" id="CP060783">
    <property type="protein sequence ID" value="QNP50451.1"/>
    <property type="molecule type" value="Genomic_DNA"/>
</dbReference>
<dbReference type="GO" id="GO:0010945">
    <property type="term" value="F:coenzyme A diphosphatase activity"/>
    <property type="evidence" value="ECO:0007669"/>
    <property type="project" value="InterPro"/>
</dbReference>
<dbReference type="CDD" id="cd03426">
    <property type="entry name" value="NUDIX_CoAse_Nudt7"/>
    <property type="match status" value="1"/>
</dbReference>
<dbReference type="PANTHER" id="PTHR12992">
    <property type="entry name" value="NUDIX HYDROLASE"/>
    <property type="match status" value="1"/>
</dbReference>
<accession>A0A7H0GQ85</accession>
<evidence type="ECO:0000256" key="4">
    <source>
        <dbReference type="ARBA" id="ARBA00022801"/>
    </source>
</evidence>